<protein>
    <submittedName>
        <fullName evidence="1">GIY-YIG nuclease family protein</fullName>
    </submittedName>
</protein>
<dbReference type="EMBL" id="JADEXQ010000027">
    <property type="protein sequence ID" value="MBE9030020.1"/>
    <property type="molecule type" value="Genomic_DNA"/>
</dbReference>
<dbReference type="AlphaFoldDB" id="A0A928Z491"/>
<proteinExistence type="predicted"/>
<evidence type="ECO:0000313" key="1">
    <source>
        <dbReference type="EMBL" id="MBE9030020.1"/>
    </source>
</evidence>
<dbReference type="Proteomes" id="UP000625316">
    <property type="component" value="Unassembled WGS sequence"/>
</dbReference>
<sequence length="181" mass="20543">MNVQADIPSLASLEHFPYIDAAGKLPHIFQGKVGIYAIFDQQDALQYVGYSRDVFLSLKQHLVRRPEYCYGVKVQTIDRPNRTILENTRNAWIAENGAVPIGNSDDTAIWNEPIQVEGLMTPEEQEKLANPLLDDVMRTKAVKNVARRIEAGIMEQIKARGVQEEIRFQPKLKEQGLLDLK</sequence>
<keyword evidence="2" id="KW-1185">Reference proteome</keyword>
<accession>A0A928Z491</accession>
<dbReference type="CDD" id="cd10450">
    <property type="entry name" value="GIY-YIG_AtGrxS16_like"/>
    <property type="match status" value="1"/>
</dbReference>
<dbReference type="RefSeq" id="WP_264324847.1">
    <property type="nucleotide sequence ID" value="NZ_JADEXQ010000027.1"/>
</dbReference>
<reference evidence="1" key="1">
    <citation type="submission" date="2020-10" db="EMBL/GenBank/DDBJ databases">
        <authorList>
            <person name="Castelo-Branco R."/>
            <person name="Eusebio N."/>
            <person name="Adriana R."/>
            <person name="Vieira A."/>
            <person name="Brugerolle De Fraissinette N."/>
            <person name="Rezende De Castro R."/>
            <person name="Schneider M.P."/>
            <person name="Vasconcelos V."/>
            <person name="Leao P.N."/>
        </authorList>
    </citation>
    <scope>NUCLEOTIDE SEQUENCE</scope>
    <source>
        <strain evidence="1">LEGE 11480</strain>
    </source>
</reference>
<organism evidence="1 2">
    <name type="scientific">Romeriopsis navalis LEGE 11480</name>
    <dbReference type="NCBI Taxonomy" id="2777977"/>
    <lineage>
        <taxon>Bacteria</taxon>
        <taxon>Bacillati</taxon>
        <taxon>Cyanobacteriota</taxon>
        <taxon>Cyanophyceae</taxon>
        <taxon>Leptolyngbyales</taxon>
        <taxon>Leptolyngbyaceae</taxon>
        <taxon>Romeriopsis</taxon>
        <taxon>Romeriopsis navalis</taxon>
    </lineage>
</organism>
<gene>
    <name evidence="1" type="ORF">IQ266_09800</name>
</gene>
<comment type="caution">
    <text evidence="1">The sequence shown here is derived from an EMBL/GenBank/DDBJ whole genome shotgun (WGS) entry which is preliminary data.</text>
</comment>
<name>A0A928Z491_9CYAN</name>
<evidence type="ECO:0000313" key="2">
    <source>
        <dbReference type="Proteomes" id="UP000625316"/>
    </source>
</evidence>
<dbReference type="InterPro" id="IPR049578">
    <property type="entry name" value="CAXIP1-like_GIY-YIG_dom"/>
</dbReference>